<keyword evidence="1" id="KW-0472">Membrane</keyword>
<proteinExistence type="predicted"/>
<comment type="caution">
    <text evidence="2">The sequence shown here is derived from an EMBL/GenBank/DDBJ whole genome shotgun (WGS) entry which is preliminary data.</text>
</comment>
<name>X6N5W0_RETFI</name>
<dbReference type="Proteomes" id="UP000023152">
    <property type="component" value="Unassembled WGS sequence"/>
</dbReference>
<reference evidence="2 3" key="1">
    <citation type="journal article" date="2013" name="Curr. Biol.">
        <title>The Genome of the Foraminiferan Reticulomyxa filosa.</title>
        <authorList>
            <person name="Glockner G."/>
            <person name="Hulsmann N."/>
            <person name="Schleicher M."/>
            <person name="Noegel A.A."/>
            <person name="Eichinger L."/>
            <person name="Gallinger C."/>
            <person name="Pawlowski J."/>
            <person name="Sierra R."/>
            <person name="Euteneuer U."/>
            <person name="Pillet L."/>
            <person name="Moustafa A."/>
            <person name="Platzer M."/>
            <person name="Groth M."/>
            <person name="Szafranski K."/>
            <person name="Schliwa M."/>
        </authorList>
    </citation>
    <scope>NUCLEOTIDE SEQUENCE [LARGE SCALE GENOMIC DNA]</scope>
</reference>
<dbReference type="EMBL" id="ASPP01011741">
    <property type="protein sequence ID" value="ETO21318.1"/>
    <property type="molecule type" value="Genomic_DNA"/>
</dbReference>
<keyword evidence="1" id="KW-1133">Transmembrane helix</keyword>
<feature type="transmembrane region" description="Helical" evidence="1">
    <location>
        <begin position="134"/>
        <end position="156"/>
    </location>
</feature>
<sequence>MTVVYFQSTLTPYVIESLIPDDYKQNEQLYCIAFNISPVSSNVLSRLKVLHQYMPQNCWESLLVTEDAVKFVITIYYTSQHVTLSPFFPAQMKLFLTQHGKTPLMHGLLWGSEMDDEIMSLLTPQNKDLDFWRMLTRVCFLLIFFFVLFCLFDSIVDREQCNMLHLSIMNKKQTENNLKCLRAKMPKQVWNELLQMKNYTIVYYGSLNLVCGYEKYNVVTFKF</sequence>
<keyword evidence="1" id="KW-0812">Transmembrane</keyword>
<dbReference type="AlphaFoldDB" id="X6N5W0"/>
<organism evidence="2 3">
    <name type="scientific">Reticulomyxa filosa</name>
    <dbReference type="NCBI Taxonomy" id="46433"/>
    <lineage>
        <taxon>Eukaryota</taxon>
        <taxon>Sar</taxon>
        <taxon>Rhizaria</taxon>
        <taxon>Retaria</taxon>
        <taxon>Foraminifera</taxon>
        <taxon>Monothalamids</taxon>
        <taxon>Reticulomyxidae</taxon>
        <taxon>Reticulomyxa</taxon>
    </lineage>
</organism>
<evidence type="ECO:0000313" key="3">
    <source>
        <dbReference type="Proteomes" id="UP000023152"/>
    </source>
</evidence>
<accession>X6N5W0</accession>
<protein>
    <submittedName>
        <fullName evidence="2">Uncharacterized protein</fullName>
    </submittedName>
</protein>
<keyword evidence="3" id="KW-1185">Reference proteome</keyword>
<evidence type="ECO:0000313" key="2">
    <source>
        <dbReference type="EMBL" id="ETO21318.1"/>
    </source>
</evidence>
<evidence type="ECO:0000256" key="1">
    <source>
        <dbReference type="SAM" id="Phobius"/>
    </source>
</evidence>
<gene>
    <name evidence="2" type="ORF">RFI_15887</name>
</gene>